<dbReference type="FunFam" id="3.30.160.60:FF:002343">
    <property type="entry name" value="Zinc finger protein 33A"/>
    <property type="match status" value="1"/>
</dbReference>
<keyword evidence="8" id="KW-1185">Reference proteome</keyword>
<dbReference type="AlphaFoldDB" id="A0A7L1CNL6"/>
<proteinExistence type="predicted"/>
<sequence length="89" mass="10170">AQSSTLRQHLQQLHLRKFPHRCPDCGLRFHRPHRLLLHRAHHTGEYPYKCSQCGRSFLLRRLLDVHLLLHSGQQPQVCQGCGAAFAGAA</sequence>
<dbReference type="InterPro" id="IPR036236">
    <property type="entry name" value="Znf_C2H2_sf"/>
</dbReference>
<feature type="domain" description="C2H2-type" evidence="6">
    <location>
        <begin position="20"/>
        <end position="47"/>
    </location>
</feature>
<gene>
    <name evidence="7" type="primary">Znf574</name>
    <name evidence="7" type="ORF">ILLCLE_R15205</name>
</gene>
<keyword evidence="1" id="KW-0479">Metal-binding</keyword>
<dbReference type="PROSITE" id="PS50157">
    <property type="entry name" value="ZINC_FINGER_C2H2_2"/>
    <property type="match status" value="2"/>
</dbReference>
<dbReference type="GO" id="GO:0000981">
    <property type="term" value="F:DNA-binding transcription factor activity, RNA polymerase II-specific"/>
    <property type="evidence" value="ECO:0007669"/>
    <property type="project" value="TreeGrafter"/>
</dbReference>
<name>A0A7L1CNL6_9PASS</name>
<accession>A0A7L1CNL6</accession>
<feature type="domain" description="C2H2-type" evidence="6">
    <location>
        <begin position="48"/>
        <end position="75"/>
    </location>
</feature>
<reference evidence="7 8" key="1">
    <citation type="submission" date="2019-09" db="EMBL/GenBank/DDBJ databases">
        <title>Bird 10,000 Genomes (B10K) Project - Family phase.</title>
        <authorList>
            <person name="Zhang G."/>
        </authorList>
    </citation>
    <scope>NUCLEOTIDE SEQUENCE [LARGE SCALE GENOMIC DNA]</scope>
    <source>
        <strain evidence="7">B10K-DU-002-01</strain>
        <tissue evidence="7">Muscle</tissue>
    </source>
</reference>
<dbReference type="SUPFAM" id="SSF57667">
    <property type="entry name" value="beta-beta-alpha zinc fingers"/>
    <property type="match status" value="1"/>
</dbReference>
<dbReference type="SMART" id="SM00355">
    <property type="entry name" value="ZnF_C2H2"/>
    <property type="match status" value="2"/>
</dbReference>
<evidence type="ECO:0000256" key="5">
    <source>
        <dbReference type="PROSITE-ProRule" id="PRU00042"/>
    </source>
</evidence>
<evidence type="ECO:0000256" key="2">
    <source>
        <dbReference type="ARBA" id="ARBA00022737"/>
    </source>
</evidence>
<dbReference type="PANTHER" id="PTHR23226:SF377">
    <property type="entry name" value="ZINC FINGER AND SCAN DOMAIN-CONTAINING PROTEIN 20"/>
    <property type="match status" value="1"/>
</dbReference>
<evidence type="ECO:0000256" key="3">
    <source>
        <dbReference type="ARBA" id="ARBA00022771"/>
    </source>
</evidence>
<dbReference type="Gene3D" id="3.30.160.60">
    <property type="entry name" value="Classic Zinc Finger"/>
    <property type="match status" value="2"/>
</dbReference>
<evidence type="ECO:0000256" key="4">
    <source>
        <dbReference type="ARBA" id="ARBA00022833"/>
    </source>
</evidence>
<keyword evidence="3 5" id="KW-0863">Zinc-finger</keyword>
<dbReference type="PANTHER" id="PTHR23226">
    <property type="entry name" value="ZINC FINGER AND SCAN DOMAIN-CONTAINING"/>
    <property type="match status" value="1"/>
</dbReference>
<evidence type="ECO:0000259" key="6">
    <source>
        <dbReference type="PROSITE" id="PS50157"/>
    </source>
</evidence>
<comment type="caution">
    <text evidence="7">The sequence shown here is derived from an EMBL/GenBank/DDBJ whole genome shotgun (WGS) entry which is preliminary data.</text>
</comment>
<keyword evidence="2" id="KW-0677">Repeat</keyword>
<feature type="non-terminal residue" evidence="7">
    <location>
        <position position="89"/>
    </location>
</feature>
<dbReference type="GO" id="GO:0000978">
    <property type="term" value="F:RNA polymerase II cis-regulatory region sequence-specific DNA binding"/>
    <property type="evidence" value="ECO:0007669"/>
    <property type="project" value="TreeGrafter"/>
</dbReference>
<organism evidence="7 8">
    <name type="scientific">Illadopsis cleaveri</name>
    <name type="common">blackcap illadopsis</name>
    <dbReference type="NCBI Taxonomy" id="201329"/>
    <lineage>
        <taxon>Eukaryota</taxon>
        <taxon>Metazoa</taxon>
        <taxon>Chordata</taxon>
        <taxon>Craniata</taxon>
        <taxon>Vertebrata</taxon>
        <taxon>Euteleostomi</taxon>
        <taxon>Archelosauria</taxon>
        <taxon>Archosauria</taxon>
        <taxon>Dinosauria</taxon>
        <taxon>Saurischia</taxon>
        <taxon>Theropoda</taxon>
        <taxon>Coelurosauria</taxon>
        <taxon>Aves</taxon>
        <taxon>Neognathae</taxon>
        <taxon>Neoaves</taxon>
        <taxon>Telluraves</taxon>
        <taxon>Australaves</taxon>
        <taxon>Passeriformes</taxon>
        <taxon>Sylvioidea</taxon>
        <taxon>Timaliidae</taxon>
        <taxon>Illadopsis</taxon>
    </lineage>
</organism>
<protein>
    <submittedName>
        <fullName evidence="7">ZN574 protein</fullName>
    </submittedName>
</protein>
<evidence type="ECO:0000313" key="7">
    <source>
        <dbReference type="EMBL" id="NXM65096.1"/>
    </source>
</evidence>
<dbReference type="GO" id="GO:0008270">
    <property type="term" value="F:zinc ion binding"/>
    <property type="evidence" value="ECO:0007669"/>
    <property type="project" value="UniProtKB-KW"/>
</dbReference>
<dbReference type="PROSITE" id="PS00028">
    <property type="entry name" value="ZINC_FINGER_C2H2_1"/>
    <property type="match status" value="2"/>
</dbReference>
<feature type="non-terminal residue" evidence="7">
    <location>
        <position position="1"/>
    </location>
</feature>
<dbReference type="Proteomes" id="UP000534634">
    <property type="component" value="Unassembled WGS sequence"/>
</dbReference>
<dbReference type="InterPro" id="IPR013087">
    <property type="entry name" value="Znf_C2H2_type"/>
</dbReference>
<dbReference type="EMBL" id="VXBB01027739">
    <property type="protein sequence ID" value="NXM65096.1"/>
    <property type="molecule type" value="Genomic_DNA"/>
</dbReference>
<evidence type="ECO:0000313" key="8">
    <source>
        <dbReference type="Proteomes" id="UP000534634"/>
    </source>
</evidence>
<evidence type="ECO:0000256" key="1">
    <source>
        <dbReference type="ARBA" id="ARBA00022723"/>
    </source>
</evidence>
<keyword evidence="4" id="KW-0862">Zinc</keyword>